<protein>
    <submittedName>
        <fullName evidence="2">Uncharacterized protein ORF-c21_026</fullName>
    </submittedName>
</protein>
<feature type="transmembrane region" description="Helical" evidence="1">
    <location>
        <begin position="35"/>
        <end position="55"/>
    </location>
</feature>
<evidence type="ECO:0000256" key="1">
    <source>
        <dbReference type="SAM" id="Phobius"/>
    </source>
</evidence>
<feature type="transmembrane region" description="Helical" evidence="1">
    <location>
        <begin position="12"/>
        <end position="29"/>
    </location>
</feature>
<name>Q9UWX6_SACSO</name>
<proteinExistence type="predicted"/>
<keyword evidence="1" id="KW-0472">Membrane</keyword>
<gene>
    <name evidence="2" type="primary">ORF-c21_026</name>
</gene>
<sequence length="109" mass="12111">MFFFSSLFNRCTNFLLYFPISSFGITITYSPSSYFTVAFGIILLTIFDILNSILFKVIPLFTGTIMVCSPNTYISYSVFPVTRSFISTTGLARSASFNPAGTFTVISKV</sequence>
<dbReference type="EMBL" id="Y18930">
    <property type="protein sequence ID" value="CAB57727.1"/>
    <property type="molecule type" value="Genomic_DNA"/>
</dbReference>
<evidence type="ECO:0000313" key="2">
    <source>
        <dbReference type="EMBL" id="CAB57727.1"/>
    </source>
</evidence>
<accession>Q9UWX6</accession>
<keyword evidence="1" id="KW-0812">Transmembrane</keyword>
<reference evidence="2" key="1">
    <citation type="journal article" date="2000" name="Genome">
        <title>Gene content and organization of a 281-kbp contig from the genome of the extremely thermophilic archaeon, Sulfolobus solfataricus P2.</title>
        <authorList>
            <person name="Charlebois R.L."/>
            <person name="Singh R.K."/>
            <person name="Chan-Weiher C.C.-Y."/>
            <person name="Allard G."/>
            <person name="Chow C."/>
            <person name="Confalonieri F."/>
            <person name="Curtis B."/>
            <person name="Duguet M."/>
            <person name="Erauso G."/>
            <person name="Faguy D."/>
            <person name="Gaasterland T."/>
            <person name="Garrett R.A."/>
            <person name="Gordon P."/>
            <person name="Jeffries A.C."/>
            <person name="Kozera C."/>
            <person name="Kushwaha N."/>
            <person name="Lafleur E."/>
            <person name="Medina N."/>
            <person name="Peng X."/>
            <person name="Penny S.L."/>
            <person name="She Q."/>
            <person name="St Jean A."/>
            <person name="van der Oost J."/>
            <person name="Young F."/>
            <person name="Zivanovic Y."/>
            <person name="Doolittle W.F."/>
            <person name="Ragan M.A."/>
            <person name="Sensen C.W."/>
        </authorList>
    </citation>
    <scope>NUCLEOTIDE SEQUENCE</scope>
    <source>
        <strain evidence="2">P2</strain>
    </source>
</reference>
<keyword evidence="1" id="KW-1133">Transmembrane helix</keyword>
<organism evidence="2">
    <name type="scientific">Saccharolobus solfataricus</name>
    <name type="common">Sulfolobus solfataricus</name>
    <dbReference type="NCBI Taxonomy" id="2287"/>
    <lineage>
        <taxon>Archaea</taxon>
        <taxon>Thermoproteota</taxon>
        <taxon>Thermoprotei</taxon>
        <taxon>Sulfolobales</taxon>
        <taxon>Sulfolobaceae</taxon>
        <taxon>Saccharolobus</taxon>
    </lineage>
</organism>
<dbReference type="AlphaFoldDB" id="Q9UWX6"/>